<proteinExistence type="inferred from homology"/>
<feature type="domain" description="ABC transmembrane type-1" evidence="9">
    <location>
        <begin position="394"/>
        <end position="584"/>
    </location>
</feature>
<dbReference type="SUPFAM" id="SSF161098">
    <property type="entry name" value="MetI-like"/>
    <property type="match status" value="2"/>
</dbReference>
<dbReference type="Gene3D" id="1.10.3720.10">
    <property type="entry name" value="MetI-like"/>
    <property type="match status" value="2"/>
</dbReference>
<protein>
    <submittedName>
        <fullName evidence="10">ABC transporter, permease protein</fullName>
    </submittedName>
</protein>
<keyword evidence="3" id="KW-1003">Cell membrane</keyword>
<keyword evidence="2 8" id="KW-0813">Transport</keyword>
<evidence type="ECO:0000256" key="6">
    <source>
        <dbReference type="ARBA" id="ARBA00022989"/>
    </source>
</evidence>
<dbReference type="AlphaFoldDB" id="A0A133YC66"/>
<accession>A0A133YC66</accession>
<organism evidence="10 11">
    <name type="scientific">Amygdalobacter nucleatus</name>
    <dbReference type="NCBI Taxonomy" id="3029274"/>
    <lineage>
        <taxon>Bacteria</taxon>
        <taxon>Bacillati</taxon>
        <taxon>Bacillota</taxon>
        <taxon>Clostridia</taxon>
        <taxon>Eubacteriales</taxon>
        <taxon>Oscillospiraceae</taxon>
        <taxon>Amygdalobacter</taxon>
    </lineage>
</organism>
<keyword evidence="7 8" id="KW-0472">Membrane</keyword>
<feature type="transmembrane region" description="Helical" evidence="8">
    <location>
        <begin position="218"/>
        <end position="240"/>
    </location>
</feature>
<keyword evidence="11" id="KW-1185">Reference proteome</keyword>
<keyword evidence="5 8" id="KW-0812">Transmembrane</keyword>
<dbReference type="PANTHER" id="PTHR43357">
    <property type="entry name" value="INNER MEMBRANE ABC TRANSPORTER PERMEASE PROTEIN YDCV"/>
    <property type="match status" value="1"/>
</dbReference>
<name>A0A133YC66_9FIRM</name>
<evidence type="ECO:0000259" key="9">
    <source>
        <dbReference type="PROSITE" id="PS50928"/>
    </source>
</evidence>
<dbReference type="OrthoDB" id="57323at2"/>
<feature type="domain" description="ABC transmembrane type-1" evidence="9">
    <location>
        <begin position="86"/>
        <end position="294"/>
    </location>
</feature>
<dbReference type="RefSeq" id="WP_066714153.1">
    <property type="nucleotide sequence ID" value="NZ_JARFNM010000001.1"/>
</dbReference>
<comment type="caution">
    <text evidence="10">The sequence shown here is derived from an EMBL/GenBank/DDBJ whole genome shotgun (WGS) entry which is preliminary data.</text>
</comment>
<dbReference type="PROSITE" id="PS50928">
    <property type="entry name" value="ABC_TM1"/>
    <property type="match status" value="2"/>
</dbReference>
<evidence type="ECO:0000256" key="2">
    <source>
        <dbReference type="ARBA" id="ARBA00022448"/>
    </source>
</evidence>
<feature type="transmembrane region" description="Helical" evidence="8">
    <location>
        <begin position="459"/>
        <end position="478"/>
    </location>
</feature>
<reference evidence="11" key="1">
    <citation type="submission" date="2016-01" db="EMBL/GenBank/DDBJ databases">
        <authorList>
            <person name="Mitreva M."/>
            <person name="Pepin K.H."/>
            <person name="Mihindukulasuriya K.A."/>
            <person name="Fulton R."/>
            <person name="Fronick C."/>
            <person name="O'Laughlin M."/>
            <person name="Miner T."/>
            <person name="Herter B."/>
            <person name="Rosa B.A."/>
            <person name="Cordes M."/>
            <person name="Tomlinson C."/>
            <person name="Wollam A."/>
            <person name="Palsikar V.B."/>
            <person name="Mardis E.R."/>
            <person name="Wilson R.K."/>
        </authorList>
    </citation>
    <scope>NUCLEOTIDE SEQUENCE [LARGE SCALE GENOMIC DNA]</scope>
    <source>
        <strain evidence="11">KA00274</strain>
    </source>
</reference>
<feature type="transmembrane region" description="Helical" evidence="8">
    <location>
        <begin position="427"/>
        <end position="453"/>
    </location>
</feature>
<evidence type="ECO:0000256" key="3">
    <source>
        <dbReference type="ARBA" id="ARBA00022475"/>
    </source>
</evidence>
<keyword evidence="4" id="KW-0997">Cell inner membrane</keyword>
<comment type="similarity">
    <text evidence="8">Belongs to the binding-protein-dependent transport system permease family.</text>
</comment>
<evidence type="ECO:0000256" key="1">
    <source>
        <dbReference type="ARBA" id="ARBA00004429"/>
    </source>
</evidence>
<evidence type="ECO:0000256" key="7">
    <source>
        <dbReference type="ARBA" id="ARBA00023136"/>
    </source>
</evidence>
<dbReference type="STRING" id="1497955.HMPREF1872_00825"/>
<feature type="transmembrane region" description="Helical" evidence="8">
    <location>
        <begin position="169"/>
        <end position="197"/>
    </location>
</feature>
<feature type="transmembrane region" description="Helical" evidence="8">
    <location>
        <begin position="90"/>
        <end position="110"/>
    </location>
</feature>
<dbReference type="GO" id="GO:0055085">
    <property type="term" value="P:transmembrane transport"/>
    <property type="evidence" value="ECO:0007669"/>
    <property type="project" value="InterPro"/>
</dbReference>
<feature type="transmembrane region" description="Helical" evidence="8">
    <location>
        <begin position="324"/>
        <end position="352"/>
    </location>
</feature>
<evidence type="ECO:0000313" key="11">
    <source>
        <dbReference type="Proteomes" id="UP000070080"/>
    </source>
</evidence>
<comment type="subcellular location">
    <subcellularLocation>
        <location evidence="1">Cell inner membrane</location>
        <topology evidence="1">Multi-pass membrane protein</topology>
    </subcellularLocation>
    <subcellularLocation>
        <location evidence="8">Cell membrane</location>
        <topology evidence="8">Multi-pass membrane protein</topology>
    </subcellularLocation>
</comment>
<feature type="transmembrane region" description="Helical" evidence="8">
    <location>
        <begin position="12"/>
        <end position="36"/>
    </location>
</feature>
<feature type="transmembrane region" description="Helical" evidence="8">
    <location>
        <begin position="519"/>
        <end position="545"/>
    </location>
</feature>
<dbReference type="Pfam" id="PF00528">
    <property type="entry name" value="BPD_transp_1"/>
    <property type="match status" value="2"/>
</dbReference>
<gene>
    <name evidence="10" type="ORF">HMPREF1872_00825</name>
</gene>
<dbReference type="PATRIC" id="fig|1497955.3.peg.798"/>
<keyword evidence="6 8" id="KW-1133">Transmembrane helix</keyword>
<feature type="transmembrane region" description="Helical" evidence="8">
    <location>
        <begin position="276"/>
        <end position="297"/>
    </location>
</feature>
<evidence type="ECO:0000313" key="10">
    <source>
        <dbReference type="EMBL" id="KXB40794.1"/>
    </source>
</evidence>
<dbReference type="PANTHER" id="PTHR43357:SF4">
    <property type="entry name" value="INNER MEMBRANE ABC TRANSPORTER PERMEASE PROTEIN YDCV"/>
    <property type="match status" value="1"/>
</dbReference>
<feature type="transmembrane region" description="Helical" evidence="8">
    <location>
        <begin position="565"/>
        <end position="584"/>
    </location>
</feature>
<dbReference type="InterPro" id="IPR035906">
    <property type="entry name" value="MetI-like_sf"/>
</dbReference>
<dbReference type="InterPro" id="IPR000515">
    <property type="entry name" value="MetI-like"/>
</dbReference>
<evidence type="ECO:0000256" key="5">
    <source>
        <dbReference type="ARBA" id="ARBA00022692"/>
    </source>
</evidence>
<sequence length="599" mass="65669">MHKRTHRLKAFFSQPANVILVFFAVALTLLTLYPLIELVYNSFVINATDAAIFSDLKKGMLSLRSWQKLLFTKANKYSLINFYRPLVNSLLYSILSAVLALVFGGSVAWLMTRSNLKAKKWISAAFVFPYILPSWTLALFWINMFRNPNVGIGVAGFVYSLTGWSAPTWFVYGLFPLVIVSGLHYAPFAYIFIGGILRNMDANLEEAATVLKTPRWRIFQAITLPIVKPAVLSTFLLVFASVMGSYAVPVYLGSPVNFFVLTTKMKMLQTTAVGQAYIIAMFMVASGSFVLLLNNLLVGKRQSYTTVTGKSSQISLVDLKAGKYIISVILCILMVFICVMPLISFALESVLIKAGDYSLSNMTLNYWIGGQGSVTSLAGGSTGILLDSLVWKAGKNSLLLSFICALLAGSSGLIIGYAVVRKKNTKLANYVSGLSFFPYLIPSMAFSAIYLAISSQFSFLANSFWLLILVGTVKYLPFASRSGINSMLQLSKEIEEAALVYGVSWPKRMLKIIMPIQKAAIISGFLLPFVSCMRELSLFVMLVSAKTQTLTTILMAYSEKGASQYGNAINLLIIILVLVVNFSVNKITGASIDKGLGGN</sequence>
<evidence type="ECO:0000256" key="8">
    <source>
        <dbReference type="RuleBase" id="RU363032"/>
    </source>
</evidence>
<evidence type="ECO:0000256" key="4">
    <source>
        <dbReference type="ARBA" id="ARBA00022519"/>
    </source>
</evidence>
<dbReference type="CDD" id="cd06261">
    <property type="entry name" value="TM_PBP2"/>
    <property type="match status" value="2"/>
</dbReference>
<feature type="transmembrane region" description="Helical" evidence="8">
    <location>
        <begin position="398"/>
        <end position="420"/>
    </location>
</feature>
<dbReference type="GO" id="GO:0005886">
    <property type="term" value="C:plasma membrane"/>
    <property type="evidence" value="ECO:0007669"/>
    <property type="project" value="UniProtKB-SubCell"/>
</dbReference>
<feature type="transmembrane region" description="Helical" evidence="8">
    <location>
        <begin position="122"/>
        <end position="142"/>
    </location>
</feature>
<dbReference type="EMBL" id="LSCV01000025">
    <property type="protein sequence ID" value="KXB40794.1"/>
    <property type="molecule type" value="Genomic_DNA"/>
</dbReference>
<dbReference type="Proteomes" id="UP000070080">
    <property type="component" value="Unassembled WGS sequence"/>
</dbReference>